<dbReference type="InterPro" id="IPR012337">
    <property type="entry name" value="RNaseH-like_sf"/>
</dbReference>
<evidence type="ECO:0000313" key="6">
    <source>
        <dbReference type="EMBL" id="MBB4742693.1"/>
    </source>
</evidence>
<keyword evidence="2" id="KW-0378">Hydrolase</keyword>
<dbReference type="SUPFAM" id="SSF53098">
    <property type="entry name" value="Ribonuclease H-like"/>
    <property type="match status" value="1"/>
</dbReference>
<dbReference type="CDD" id="cd06127">
    <property type="entry name" value="DEDDh"/>
    <property type="match status" value="1"/>
</dbReference>
<protein>
    <submittedName>
        <fullName evidence="6">DNA polymerase III epsilon subunit-like protein</fullName>
    </submittedName>
</protein>
<dbReference type="GO" id="GO:0005829">
    <property type="term" value="C:cytosol"/>
    <property type="evidence" value="ECO:0007669"/>
    <property type="project" value="TreeGrafter"/>
</dbReference>
<dbReference type="Gene3D" id="3.30.420.10">
    <property type="entry name" value="Ribonuclease H-like superfamily/Ribonuclease H"/>
    <property type="match status" value="1"/>
</dbReference>
<dbReference type="GO" id="GO:0008408">
    <property type="term" value="F:3'-5' exonuclease activity"/>
    <property type="evidence" value="ECO:0007669"/>
    <property type="project" value="TreeGrafter"/>
</dbReference>
<dbReference type="Pfam" id="PF23359">
    <property type="entry name" value="Lsr2_DNA-bd"/>
    <property type="match status" value="1"/>
</dbReference>
<accession>A0A7W7H2B3</accession>
<dbReference type="InterPro" id="IPR055370">
    <property type="entry name" value="Lsr2_DNA-bd"/>
</dbReference>
<dbReference type="InterPro" id="IPR036625">
    <property type="entry name" value="E3-bd_dom_sf"/>
</dbReference>
<dbReference type="Proteomes" id="UP000546162">
    <property type="component" value="Unassembled WGS sequence"/>
</dbReference>
<dbReference type="SUPFAM" id="SSF158682">
    <property type="entry name" value="TerB-like"/>
    <property type="match status" value="1"/>
</dbReference>
<dbReference type="Pfam" id="PF00929">
    <property type="entry name" value="RNase_T"/>
    <property type="match status" value="1"/>
</dbReference>
<dbReference type="Gene3D" id="3.40.50.10190">
    <property type="entry name" value="BRCT domain"/>
    <property type="match status" value="1"/>
</dbReference>
<keyword evidence="4" id="KW-0238">DNA-binding</keyword>
<comment type="caution">
    <text evidence="6">The sequence shown here is derived from an EMBL/GenBank/DDBJ whole genome shotgun (WGS) entry which is preliminary data.</text>
</comment>
<evidence type="ECO:0000313" key="7">
    <source>
        <dbReference type="Proteomes" id="UP000546162"/>
    </source>
</evidence>
<dbReference type="InterPro" id="IPR029024">
    <property type="entry name" value="TerB-like"/>
</dbReference>
<dbReference type="InterPro" id="IPR013520">
    <property type="entry name" value="Ribonucl_H"/>
</dbReference>
<sequence length="775" mass="83338">MEDHLGLTDPAVIKRLTRAHREDFASARPRIAVPAPLPDRQSVYRHYEQHALQGVRFFDRAGRARARQTAADYTDQWIALQQVESEAQRAAQQAGFDDQWRRLASNDQDTVLGVLASAFDGVPAYVPVAIMHVDDDRTTLALVAATDSALPAGLTGVQRAQVHTAMVKSHSLAAVRQTFALAPGIQSVRAVVVRNDLRRPCILAFSLARAAIEHIRWDTADADEIIEAWASHVCLRPEPHGELGAIDDLLDEESAELARDAQNEVAQRLARQTAGDGHGASGFAVIDVETSGLSPEYDRVIEVAVVATDSNGNVVDEWTTLVNPEGPVGKTSLHRITAADVADAPRFTDIVGELTLRLAGRVIVGHNVQFDLRFLHAEFARARLRLPHLVSLCTYRESHDYLPGLQRRRLPDCCHAAGVVLTDAHAALEDARATAGLLRIYLGSGHRRAAEHRRLPAQAAQVPWPQIPQSAVVAKPRPPAVPPPIPAPAGALAALLEDLPVADVLPDGAPPSAAGYLELLAEALDDGVLTEDEAAALADHARFAGLSRTDVDAAHEGFVLALARQAVADGRVTMDERRELNNAAAVLGLPVSMVKRLLSAADAEWLAQLSRDRRPLPPGWTYGEPLRVGDKVAFTGGEPNRRERLEIAAQAAGLRVMNNVSRLTAVLVTPEARPESRKGEAAGQHGTRILRPGVFEQMLAYVQPAALTVAPPEDQTAAAKAVGRDVPGIPASPAVMRAWARQNGYVVGPRGRLPQEVQAAYQAALDQAGIAEAAR</sequence>
<dbReference type="GO" id="GO:0003677">
    <property type="term" value="F:DNA binding"/>
    <property type="evidence" value="ECO:0007669"/>
    <property type="project" value="UniProtKB-KW"/>
</dbReference>
<dbReference type="InterPro" id="IPR036397">
    <property type="entry name" value="RNaseH_sf"/>
</dbReference>
<dbReference type="GO" id="GO:0016746">
    <property type="term" value="F:acyltransferase activity"/>
    <property type="evidence" value="ECO:0007669"/>
    <property type="project" value="InterPro"/>
</dbReference>
<dbReference type="EMBL" id="JACHNB010000001">
    <property type="protein sequence ID" value="MBB4742693.1"/>
    <property type="molecule type" value="Genomic_DNA"/>
</dbReference>
<organism evidence="6 7">
    <name type="scientific">Actinoplanes octamycinicus</name>
    <dbReference type="NCBI Taxonomy" id="135948"/>
    <lineage>
        <taxon>Bacteria</taxon>
        <taxon>Bacillati</taxon>
        <taxon>Actinomycetota</taxon>
        <taxon>Actinomycetes</taxon>
        <taxon>Micromonosporales</taxon>
        <taxon>Micromonosporaceae</taxon>
        <taxon>Actinoplanes</taxon>
    </lineage>
</organism>
<dbReference type="Gene3D" id="4.10.320.10">
    <property type="entry name" value="E3-binding domain"/>
    <property type="match status" value="1"/>
</dbReference>
<keyword evidence="7" id="KW-1185">Reference proteome</keyword>
<dbReference type="PANTHER" id="PTHR30231:SF4">
    <property type="entry name" value="PROTEIN NEN2"/>
    <property type="match status" value="1"/>
</dbReference>
<feature type="domain" description="Exonuclease" evidence="5">
    <location>
        <begin position="282"/>
        <end position="447"/>
    </location>
</feature>
<evidence type="ECO:0000259" key="5">
    <source>
        <dbReference type="SMART" id="SM00479"/>
    </source>
</evidence>
<dbReference type="PANTHER" id="PTHR30231">
    <property type="entry name" value="DNA POLYMERASE III SUBUNIT EPSILON"/>
    <property type="match status" value="1"/>
</dbReference>
<dbReference type="RefSeq" id="WP_185043027.1">
    <property type="nucleotide sequence ID" value="NZ_BAABFG010000005.1"/>
</dbReference>
<dbReference type="InterPro" id="IPR036420">
    <property type="entry name" value="BRCT_dom_sf"/>
</dbReference>
<evidence type="ECO:0000256" key="2">
    <source>
        <dbReference type="ARBA" id="ARBA00022801"/>
    </source>
</evidence>
<gene>
    <name evidence="6" type="ORF">BJY16_006152</name>
</gene>
<evidence type="ECO:0000256" key="3">
    <source>
        <dbReference type="ARBA" id="ARBA00022839"/>
    </source>
</evidence>
<dbReference type="AlphaFoldDB" id="A0A7W7H2B3"/>
<dbReference type="FunFam" id="3.30.420.10:FF:000045">
    <property type="entry name" value="3'-5' exonuclease DinG"/>
    <property type="match status" value="1"/>
</dbReference>
<keyword evidence="1" id="KW-0540">Nuclease</keyword>
<evidence type="ECO:0000256" key="1">
    <source>
        <dbReference type="ARBA" id="ARBA00022722"/>
    </source>
</evidence>
<name>A0A7W7H2B3_9ACTN</name>
<reference evidence="6 7" key="1">
    <citation type="submission" date="2020-08" db="EMBL/GenBank/DDBJ databases">
        <title>Sequencing the genomes of 1000 actinobacteria strains.</title>
        <authorList>
            <person name="Klenk H.-P."/>
        </authorList>
    </citation>
    <scope>NUCLEOTIDE SEQUENCE [LARGE SCALE GENOMIC DNA]</scope>
    <source>
        <strain evidence="6 7">DSM 45809</strain>
    </source>
</reference>
<dbReference type="SMART" id="SM00479">
    <property type="entry name" value="EXOIII"/>
    <property type="match status" value="1"/>
</dbReference>
<keyword evidence="3" id="KW-0269">Exonuclease</keyword>
<proteinExistence type="predicted"/>
<evidence type="ECO:0000256" key="4">
    <source>
        <dbReference type="ARBA" id="ARBA00023125"/>
    </source>
</evidence>